<feature type="domain" description="PHD-type" evidence="15">
    <location>
        <begin position="40"/>
        <end position="87"/>
    </location>
</feature>
<dbReference type="GO" id="GO:0005737">
    <property type="term" value="C:cytoplasm"/>
    <property type="evidence" value="ECO:0007669"/>
    <property type="project" value="UniProtKB-SubCell"/>
</dbReference>
<sequence>MVSMSKSYAPAPRALGLDSMTAGGLSDDGHSSDESSDTNEDVCRLCSRGGNLICCDGCPGAFHLRCVKMKKGEVPEGEWFCMDCAAAKQTPSAPRDYEEERQQRIQANREKLQRLNLKQLDLKALMGAKTRKRRPMVTPTSKADALGVIQRAAAKRQQRRRRHQQRPVTRSRGKELRVSRRLRGEEAAHPEGLEESEYNGIVEREDGHGRLQLDSDVYSKNPSEGDKETMKRLMEQRCNNKARGSLYDSKAGICCHFCRQKKLCGEPGCPRCSTRSVTKECIGKSECSRCHGATGRFCRACLNIRYGWDLDEIKKDPNWICPHCYEEDHPEEGWICNSSFCMTRRGLQPTGIAIYEAQARGFVSVAHFVQAQLLKTRKTCPSV</sequence>
<dbReference type="SMART" id="SM00249">
    <property type="entry name" value="PHD"/>
    <property type="match status" value="1"/>
</dbReference>
<keyword evidence="12" id="KW-0539">Nucleus</keyword>
<comment type="subcellular location">
    <subcellularLocation>
        <location evidence="2">Cytoplasm</location>
    </subcellularLocation>
    <subcellularLocation>
        <location evidence="1">Nucleus</location>
    </subcellularLocation>
</comment>
<evidence type="ECO:0000256" key="10">
    <source>
        <dbReference type="ARBA" id="ARBA00023015"/>
    </source>
</evidence>
<feature type="region of interest" description="Disordered" evidence="14">
    <location>
        <begin position="152"/>
        <end position="194"/>
    </location>
</feature>
<dbReference type="PROSITE" id="PS01359">
    <property type="entry name" value="ZF_PHD_1"/>
    <property type="match status" value="1"/>
</dbReference>
<dbReference type="GO" id="GO:0006355">
    <property type="term" value="P:regulation of DNA-templated transcription"/>
    <property type="evidence" value="ECO:0007669"/>
    <property type="project" value="InterPro"/>
</dbReference>
<proteinExistence type="predicted"/>
<evidence type="ECO:0000256" key="4">
    <source>
        <dbReference type="ARBA" id="ARBA00022499"/>
    </source>
</evidence>
<protein>
    <recommendedName>
        <fullName evidence="15">PHD-type domain-containing protein</fullName>
    </recommendedName>
</protein>
<gene>
    <name evidence="16" type="ORF">CLAU1311_LOCUS7386</name>
</gene>
<keyword evidence="7 13" id="KW-0863">Zinc-finger</keyword>
<dbReference type="Pfam" id="PF10497">
    <property type="entry name" value="zf-4CXXC_R1"/>
    <property type="match status" value="1"/>
</dbReference>
<keyword evidence="4" id="KW-1017">Isopeptide bond</keyword>
<evidence type="ECO:0000256" key="2">
    <source>
        <dbReference type="ARBA" id="ARBA00004496"/>
    </source>
</evidence>
<evidence type="ECO:0000256" key="9">
    <source>
        <dbReference type="ARBA" id="ARBA00022843"/>
    </source>
</evidence>
<evidence type="ECO:0000256" key="7">
    <source>
        <dbReference type="ARBA" id="ARBA00022771"/>
    </source>
</evidence>
<dbReference type="InterPro" id="IPR019787">
    <property type="entry name" value="Znf_PHD-finger"/>
</dbReference>
<accession>A0A7S3E4H7</accession>
<feature type="region of interest" description="Disordered" evidence="14">
    <location>
        <begin position="19"/>
        <end position="38"/>
    </location>
</feature>
<dbReference type="PANTHER" id="PTHR31169">
    <property type="entry name" value="OS05G0300700 PROTEIN"/>
    <property type="match status" value="1"/>
</dbReference>
<dbReference type="InterPro" id="IPR013083">
    <property type="entry name" value="Znf_RING/FYVE/PHD"/>
</dbReference>
<reference evidence="16" key="1">
    <citation type="submission" date="2021-01" db="EMBL/GenBank/DDBJ databases">
        <authorList>
            <person name="Corre E."/>
            <person name="Pelletier E."/>
            <person name="Niang G."/>
            <person name="Scheremetjew M."/>
            <person name="Finn R."/>
            <person name="Kale V."/>
            <person name="Holt S."/>
            <person name="Cochrane G."/>
            <person name="Meng A."/>
            <person name="Brown T."/>
            <person name="Cohen L."/>
        </authorList>
    </citation>
    <scope>NUCLEOTIDE SEQUENCE</scope>
    <source>
        <strain evidence="16">RCC856</strain>
    </source>
</reference>
<organism evidence="16">
    <name type="scientific">Chloropicon laureae</name>
    <dbReference type="NCBI Taxonomy" id="464258"/>
    <lineage>
        <taxon>Eukaryota</taxon>
        <taxon>Viridiplantae</taxon>
        <taxon>Chlorophyta</taxon>
        <taxon>Chloropicophyceae</taxon>
        <taxon>Chloropicales</taxon>
        <taxon>Chloropicaceae</taxon>
        <taxon>Chloropicon</taxon>
    </lineage>
</organism>
<keyword evidence="5" id="KW-0597">Phosphoprotein</keyword>
<keyword evidence="11" id="KW-0804">Transcription</keyword>
<dbReference type="InterPro" id="IPR019786">
    <property type="entry name" value="Zinc_finger_PHD-type_CS"/>
</dbReference>
<evidence type="ECO:0000256" key="8">
    <source>
        <dbReference type="ARBA" id="ARBA00022833"/>
    </source>
</evidence>
<evidence type="ECO:0000256" key="11">
    <source>
        <dbReference type="ARBA" id="ARBA00023163"/>
    </source>
</evidence>
<dbReference type="InterPro" id="IPR018866">
    <property type="entry name" value="Znf-4CXXC_R1"/>
</dbReference>
<feature type="compositionally biased region" description="Basic and acidic residues" evidence="14">
    <location>
        <begin position="172"/>
        <end position="192"/>
    </location>
</feature>
<dbReference type="Pfam" id="PF00628">
    <property type="entry name" value="PHD"/>
    <property type="match status" value="1"/>
</dbReference>
<evidence type="ECO:0000256" key="3">
    <source>
        <dbReference type="ARBA" id="ARBA00022490"/>
    </source>
</evidence>
<dbReference type="PROSITE" id="PS50016">
    <property type="entry name" value="ZF_PHD_2"/>
    <property type="match status" value="1"/>
</dbReference>
<evidence type="ECO:0000256" key="13">
    <source>
        <dbReference type="PROSITE-ProRule" id="PRU00146"/>
    </source>
</evidence>
<dbReference type="PANTHER" id="PTHR31169:SF15">
    <property type="entry name" value="EXPRESSED PROTEIN"/>
    <property type="match status" value="1"/>
</dbReference>
<dbReference type="GO" id="GO:0008270">
    <property type="term" value="F:zinc ion binding"/>
    <property type="evidence" value="ECO:0007669"/>
    <property type="project" value="UniProtKB-KW"/>
</dbReference>
<dbReference type="Gene3D" id="3.30.40.10">
    <property type="entry name" value="Zinc/RING finger domain, C3HC4 (zinc finger)"/>
    <property type="match status" value="1"/>
</dbReference>
<dbReference type="InterPro" id="IPR001965">
    <property type="entry name" value="Znf_PHD"/>
</dbReference>
<evidence type="ECO:0000259" key="15">
    <source>
        <dbReference type="PROSITE" id="PS50016"/>
    </source>
</evidence>
<keyword evidence="3" id="KW-0963">Cytoplasm</keyword>
<evidence type="ECO:0000313" key="16">
    <source>
        <dbReference type="EMBL" id="CAE0025348.1"/>
    </source>
</evidence>
<evidence type="ECO:0000256" key="5">
    <source>
        <dbReference type="ARBA" id="ARBA00022553"/>
    </source>
</evidence>
<evidence type="ECO:0000256" key="6">
    <source>
        <dbReference type="ARBA" id="ARBA00022723"/>
    </source>
</evidence>
<evidence type="ECO:0000256" key="1">
    <source>
        <dbReference type="ARBA" id="ARBA00004123"/>
    </source>
</evidence>
<keyword evidence="9" id="KW-0832">Ubl conjugation</keyword>
<feature type="compositionally biased region" description="Basic residues" evidence="14">
    <location>
        <begin position="153"/>
        <end position="171"/>
    </location>
</feature>
<dbReference type="EMBL" id="HBHU01011319">
    <property type="protein sequence ID" value="CAE0025348.1"/>
    <property type="molecule type" value="Transcribed_RNA"/>
</dbReference>
<name>A0A7S3E4H7_9CHLO</name>
<dbReference type="AlphaFoldDB" id="A0A7S3E4H7"/>
<evidence type="ECO:0000256" key="12">
    <source>
        <dbReference type="ARBA" id="ARBA00023242"/>
    </source>
</evidence>
<dbReference type="InterPro" id="IPR011011">
    <property type="entry name" value="Znf_FYVE_PHD"/>
</dbReference>
<keyword evidence="8" id="KW-0862">Zinc</keyword>
<evidence type="ECO:0000256" key="14">
    <source>
        <dbReference type="SAM" id="MobiDB-lite"/>
    </source>
</evidence>
<dbReference type="GO" id="GO:0005634">
    <property type="term" value="C:nucleus"/>
    <property type="evidence" value="ECO:0007669"/>
    <property type="project" value="UniProtKB-SubCell"/>
</dbReference>
<dbReference type="InterPro" id="IPR040221">
    <property type="entry name" value="CDCA7/CDA7L"/>
</dbReference>
<keyword evidence="6" id="KW-0479">Metal-binding</keyword>
<dbReference type="SUPFAM" id="SSF57903">
    <property type="entry name" value="FYVE/PHD zinc finger"/>
    <property type="match status" value="1"/>
</dbReference>
<keyword evidence="10" id="KW-0805">Transcription regulation</keyword>